<proteinExistence type="predicted"/>
<dbReference type="RefSeq" id="WP_131829189.1">
    <property type="nucleotide sequence ID" value="NZ_FUEZ01000004.1"/>
</dbReference>
<evidence type="ECO:0000313" key="1">
    <source>
        <dbReference type="EMBL" id="SPM43630.1"/>
    </source>
</evidence>
<name>A0A2U3PIP0_9MYCO</name>
<dbReference type="Proteomes" id="UP000240424">
    <property type="component" value="Unassembled WGS sequence"/>
</dbReference>
<organism evidence="1 2">
    <name type="scientific">Mycobacterium numidiamassiliense</name>
    <dbReference type="NCBI Taxonomy" id="1841861"/>
    <lineage>
        <taxon>Bacteria</taxon>
        <taxon>Bacillati</taxon>
        <taxon>Actinomycetota</taxon>
        <taxon>Actinomycetes</taxon>
        <taxon>Mycobacteriales</taxon>
        <taxon>Mycobacteriaceae</taxon>
        <taxon>Mycobacterium</taxon>
    </lineage>
</organism>
<dbReference type="AlphaFoldDB" id="A0A2U3PIP0"/>
<evidence type="ECO:0000313" key="2">
    <source>
        <dbReference type="Proteomes" id="UP000240424"/>
    </source>
</evidence>
<protein>
    <submittedName>
        <fullName evidence="1">Mycobacterium numidiamassiliense ORFan</fullName>
    </submittedName>
</protein>
<accession>A0A2U3PIP0</accession>
<gene>
    <name evidence="1" type="ORF">MNAB215_5856</name>
</gene>
<keyword evidence="2" id="KW-1185">Reference proteome</keyword>
<sequence>MRKTPTAKSSVLNWDDEAFDKYEELRDRGDSILDNALEDALDLIDTDPSSPAARQSRLESVPDEPTMWIVDAPARHPLLRIFWQLHDDVPTIAFIEEYEQIWPGSSISSN</sequence>
<dbReference type="EMBL" id="FUEZ01000004">
    <property type="protein sequence ID" value="SPM43630.1"/>
    <property type="molecule type" value="Genomic_DNA"/>
</dbReference>
<reference evidence="1 2" key="1">
    <citation type="submission" date="2017-01" db="EMBL/GenBank/DDBJ databases">
        <authorList>
            <consortium name="Urmite Genomes"/>
        </authorList>
    </citation>
    <scope>NUCLEOTIDE SEQUENCE [LARGE SCALE GENOMIC DNA]</scope>
    <source>
        <strain evidence="1 2">AB215</strain>
    </source>
</reference>